<dbReference type="Gene3D" id="1.25.40.120">
    <property type="entry name" value="Protein prenylyltransferase"/>
    <property type="match status" value="1"/>
</dbReference>
<dbReference type="EMBL" id="JACAGB010000001">
    <property type="protein sequence ID" value="KAF6393439.1"/>
    <property type="molecule type" value="Genomic_DNA"/>
</dbReference>
<gene>
    <name evidence="3" type="ORF">mPipKuh1_014521</name>
</gene>
<dbReference type="PRINTS" id="PR00019">
    <property type="entry name" value="LEURICHRPT"/>
</dbReference>
<dbReference type="AlphaFoldDB" id="A0A7J8B4M3"/>
<dbReference type="InterPro" id="IPR032675">
    <property type="entry name" value="LRR_dom_sf"/>
</dbReference>
<reference evidence="3 4" key="1">
    <citation type="journal article" date="2020" name="Nature">
        <title>Six reference-quality genomes reveal evolution of bat adaptations.</title>
        <authorList>
            <person name="Jebb D."/>
            <person name="Huang Z."/>
            <person name="Pippel M."/>
            <person name="Hughes G.M."/>
            <person name="Lavrichenko K."/>
            <person name="Devanna P."/>
            <person name="Winkler S."/>
            <person name="Jermiin L.S."/>
            <person name="Skirmuntt E.C."/>
            <person name="Katzourakis A."/>
            <person name="Burkitt-Gray L."/>
            <person name="Ray D.A."/>
            <person name="Sullivan K.A.M."/>
            <person name="Roscito J.G."/>
            <person name="Kirilenko B.M."/>
            <person name="Davalos L.M."/>
            <person name="Corthals A.P."/>
            <person name="Power M.L."/>
            <person name="Jones G."/>
            <person name="Ransome R.D."/>
            <person name="Dechmann D.K.N."/>
            <person name="Locatelli A.G."/>
            <person name="Puechmaille S.J."/>
            <person name="Fedrigo O."/>
            <person name="Jarvis E.D."/>
            <person name="Hiller M."/>
            <person name="Vernes S.C."/>
            <person name="Myers E.W."/>
            <person name="Teeling E.C."/>
        </authorList>
    </citation>
    <scope>NUCLEOTIDE SEQUENCE [LARGE SCALE GENOMIC DNA]</scope>
    <source>
        <strain evidence="3">MPipKuh1</strain>
        <tissue evidence="3">Flight muscle</tissue>
    </source>
</reference>
<proteinExistence type="predicted"/>
<dbReference type="InterPro" id="IPR001611">
    <property type="entry name" value="Leu-rich_rpt"/>
</dbReference>
<keyword evidence="2" id="KW-0677">Repeat</keyword>
<dbReference type="GO" id="GO:0016740">
    <property type="term" value="F:transferase activity"/>
    <property type="evidence" value="ECO:0007669"/>
    <property type="project" value="UniProtKB-KW"/>
</dbReference>
<keyword evidence="3" id="KW-0808">Transferase</keyword>
<keyword evidence="4" id="KW-1185">Reference proteome</keyword>
<protein>
    <submittedName>
        <fullName evidence="3">Rab geranylgeranyltransferase subunit alpha</fullName>
    </submittedName>
</protein>
<dbReference type="PANTHER" id="PTHR18849:SF0">
    <property type="entry name" value="CILIA- AND FLAGELLA-ASSOCIATED PROTEIN 410-RELATED"/>
    <property type="match status" value="1"/>
</dbReference>
<evidence type="ECO:0000256" key="1">
    <source>
        <dbReference type="ARBA" id="ARBA00022614"/>
    </source>
</evidence>
<dbReference type="Pfam" id="PF00560">
    <property type="entry name" value="LRR_1"/>
    <property type="match status" value="1"/>
</dbReference>
<evidence type="ECO:0000256" key="2">
    <source>
        <dbReference type="ARBA" id="ARBA00022737"/>
    </source>
</evidence>
<comment type="caution">
    <text evidence="3">The sequence shown here is derived from an EMBL/GenBank/DDBJ whole genome shotgun (WGS) entry which is preliminary data.</text>
</comment>
<accession>A0A7J8B4M3</accession>
<dbReference type="InterPro" id="IPR003591">
    <property type="entry name" value="Leu-rich_rpt_typical-subtyp"/>
</dbReference>
<name>A0A7J8B4M3_PIPKU</name>
<dbReference type="SMART" id="SM00369">
    <property type="entry name" value="LRR_TYP"/>
    <property type="match status" value="2"/>
</dbReference>
<evidence type="ECO:0000313" key="4">
    <source>
        <dbReference type="Proteomes" id="UP000558488"/>
    </source>
</evidence>
<dbReference type="SUPFAM" id="SSF52058">
    <property type="entry name" value="L domain-like"/>
    <property type="match status" value="1"/>
</dbReference>
<dbReference type="PROSITE" id="PS51450">
    <property type="entry name" value="LRR"/>
    <property type="match status" value="1"/>
</dbReference>
<organism evidence="3 4">
    <name type="scientific">Pipistrellus kuhlii</name>
    <name type="common">Kuhl's pipistrelle</name>
    <dbReference type="NCBI Taxonomy" id="59472"/>
    <lineage>
        <taxon>Eukaryota</taxon>
        <taxon>Metazoa</taxon>
        <taxon>Chordata</taxon>
        <taxon>Craniata</taxon>
        <taxon>Vertebrata</taxon>
        <taxon>Euteleostomi</taxon>
        <taxon>Mammalia</taxon>
        <taxon>Eutheria</taxon>
        <taxon>Laurasiatheria</taxon>
        <taxon>Chiroptera</taxon>
        <taxon>Yangochiroptera</taxon>
        <taxon>Vespertilionidae</taxon>
        <taxon>Pipistrellus</taxon>
    </lineage>
</organism>
<sequence>MRALDPLLYEKETLQYFQTLKAVDPMRAAYLDDLRSKFLLENSVLKMEYAEVRVLHLSHKLLLVTHLDLSHNRLRALPPALAALRCLEVLQASDNAIESLGGVTNLPRLQELSLCNNRLQQPAALQPVASCPKLVLLNLQGNPLCQTAGTSEHLAELLPSVSSILT</sequence>
<dbReference type="Gene3D" id="3.80.10.10">
    <property type="entry name" value="Ribonuclease Inhibitor"/>
    <property type="match status" value="1"/>
</dbReference>
<dbReference type="PANTHER" id="PTHR18849">
    <property type="entry name" value="LEUCINE RICH REPEAT PROTEIN"/>
    <property type="match status" value="1"/>
</dbReference>
<keyword evidence="1" id="KW-0433">Leucine-rich repeat</keyword>
<dbReference type="InterPro" id="IPR025875">
    <property type="entry name" value="Leu-rich_rpt_4"/>
</dbReference>
<evidence type="ECO:0000313" key="3">
    <source>
        <dbReference type="EMBL" id="KAF6393439.1"/>
    </source>
</evidence>
<dbReference type="Pfam" id="PF12799">
    <property type="entry name" value="LRR_4"/>
    <property type="match status" value="1"/>
</dbReference>
<dbReference type="FunFam" id="3.80.10.10:FF:000138">
    <property type="entry name" value="geranylgeranyl transferase type-2 subunit alpha"/>
    <property type="match status" value="1"/>
</dbReference>
<dbReference type="Proteomes" id="UP000558488">
    <property type="component" value="Unassembled WGS sequence"/>
</dbReference>